<keyword evidence="2" id="KW-1185">Reference proteome</keyword>
<comment type="caution">
    <text evidence="1">The sequence shown here is derived from an EMBL/GenBank/DDBJ whole genome shotgun (WGS) entry which is preliminary data.</text>
</comment>
<protein>
    <submittedName>
        <fullName evidence="1">Uncharacterized protein</fullName>
    </submittedName>
</protein>
<dbReference type="AlphaFoldDB" id="A0A5M6D507"/>
<accession>A0A5M6D507</accession>
<evidence type="ECO:0000313" key="2">
    <source>
        <dbReference type="Proteomes" id="UP000323426"/>
    </source>
</evidence>
<dbReference type="RefSeq" id="WP_150091290.1">
    <property type="nucleotide sequence ID" value="NZ_VWSF01000020.1"/>
</dbReference>
<proteinExistence type="predicted"/>
<gene>
    <name evidence="1" type="ORF">F0145_20070</name>
</gene>
<sequence>MYNFTEPAGAASCLKKVARVIYQDESNRAIFDETVNKLKNKYQAVVEVQQFWTFNEAANCDYGDSSLN</sequence>
<name>A0A5M6D507_9BACT</name>
<organism evidence="1 2">
    <name type="scientific">Adhaeribacter rhizoryzae</name>
    <dbReference type="NCBI Taxonomy" id="2607907"/>
    <lineage>
        <taxon>Bacteria</taxon>
        <taxon>Pseudomonadati</taxon>
        <taxon>Bacteroidota</taxon>
        <taxon>Cytophagia</taxon>
        <taxon>Cytophagales</taxon>
        <taxon>Hymenobacteraceae</taxon>
        <taxon>Adhaeribacter</taxon>
    </lineage>
</organism>
<dbReference type="Proteomes" id="UP000323426">
    <property type="component" value="Unassembled WGS sequence"/>
</dbReference>
<reference evidence="1 2" key="1">
    <citation type="submission" date="2019-09" db="EMBL/GenBank/DDBJ databases">
        <title>Genome sequence and assembly of Adhaeribacter sp.</title>
        <authorList>
            <person name="Chhetri G."/>
        </authorList>
    </citation>
    <scope>NUCLEOTIDE SEQUENCE [LARGE SCALE GENOMIC DNA]</scope>
    <source>
        <strain evidence="1 2">DK36</strain>
    </source>
</reference>
<dbReference type="EMBL" id="VWSF01000020">
    <property type="protein sequence ID" value="KAA5541670.1"/>
    <property type="molecule type" value="Genomic_DNA"/>
</dbReference>
<evidence type="ECO:0000313" key="1">
    <source>
        <dbReference type="EMBL" id="KAA5541670.1"/>
    </source>
</evidence>